<evidence type="ECO:0000313" key="2">
    <source>
        <dbReference type="EMBL" id="MXV51496.1"/>
    </source>
</evidence>
<proteinExistence type="predicted"/>
<dbReference type="EMBL" id="WVHT01000004">
    <property type="protein sequence ID" value="MXV51496.1"/>
    <property type="molecule type" value="Genomic_DNA"/>
</dbReference>
<protein>
    <recommendedName>
        <fullName evidence="4">Peptidase E</fullName>
    </recommendedName>
</protein>
<dbReference type="AlphaFoldDB" id="A0A7K1YA96"/>
<evidence type="ECO:0000256" key="1">
    <source>
        <dbReference type="SAM" id="SignalP"/>
    </source>
</evidence>
<keyword evidence="1" id="KW-0732">Signal</keyword>
<feature type="signal peptide" evidence="1">
    <location>
        <begin position="1"/>
        <end position="26"/>
    </location>
</feature>
<dbReference type="RefSeq" id="WP_160844664.1">
    <property type="nucleotide sequence ID" value="NZ_WVHT01000004.1"/>
</dbReference>
<accession>A0A7K1YA96</accession>
<dbReference type="Proteomes" id="UP000466586">
    <property type="component" value="Unassembled WGS sequence"/>
</dbReference>
<keyword evidence="3" id="KW-1185">Reference proteome</keyword>
<evidence type="ECO:0000313" key="3">
    <source>
        <dbReference type="Proteomes" id="UP000466586"/>
    </source>
</evidence>
<reference evidence="2 3" key="1">
    <citation type="submission" date="2019-11" db="EMBL/GenBank/DDBJ databases">
        <title>Pedobacter sp. HMF7647 Genome sequencing and assembly.</title>
        <authorList>
            <person name="Kang H."/>
            <person name="Kim H."/>
            <person name="Joh K."/>
        </authorList>
    </citation>
    <scope>NUCLEOTIDE SEQUENCE [LARGE SCALE GENOMIC DNA]</scope>
    <source>
        <strain evidence="2 3">HMF7647</strain>
    </source>
</reference>
<organism evidence="2 3">
    <name type="scientific">Hufsiella arboris</name>
    <dbReference type="NCBI Taxonomy" id="2695275"/>
    <lineage>
        <taxon>Bacteria</taxon>
        <taxon>Pseudomonadati</taxon>
        <taxon>Bacteroidota</taxon>
        <taxon>Sphingobacteriia</taxon>
        <taxon>Sphingobacteriales</taxon>
        <taxon>Sphingobacteriaceae</taxon>
        <taxon>Hufsiella</taxon>
    </lineage>
</organism>
<feature type="chain" id="PRO_5029778124" description="Peptidase E" evidence="1">
    <location>
        <begin position="27"/>
        <end position="174"/>
    </location>
</feature>
<sequence length="174" mass="19939">MIAQFSKVLLYCYILFNILITGNAFAANRHPLHVSTTDISYNKQDNKIEVICTVFTDDFETALAKQYHVKTDLTKPDMHKAMDALIKNYLNENVRLKTQKGTLALNYVGYEINREAVNVYFESSATEIPKRIDAQVSILHNLFDDQMNIVHMTVNGVRKSTKLDFPDKTVSQIF</sequence>
<evidence type="ECO:0008006" key="4">
    <source>
        <dbReference type="Google" id="ProtNLM"/>
    </source>
</evidence>
<gene>
    <name evidence="2" type="ORF">GS399_10990</name>
</gene>
<dbReference type="Pfam" id="PF20420">
    <property type="entry name" value="DUF6702"/>
    <property type="match status" value="1"/>
</dbReference>
<comment type="caution">
    <text evidence="2">The sequence shown here is derived from an EMBL/GenBank/DDBJ whole genome shotgun (WGS) entry which is preliminary data.</text>
</comment>
<dbReference type="InterPro" id="IPR046525">
    <property type="entry name" value="DUF6702"/>
</dbReference>
<name>A0A7K1YA96_9SPHI</name>